<dbReference type="InterPro" id="IPR012334">
    <property type="entry name" value="Pectin_lyas_fold"/>
</dbReference>
<keyword evidence="6 16" id="KW-0378">Hydrolase</keyword>
<evidence type="ECO:0000256" key="4">
    <source>
        <dbReference type="ARBA" id="ARBA00022729"/>
    </source>
</evidence>
<dbReference type="Pfam" id="PF00295">
    <property type="entry name" value="Glyco_hydro_28"/>
    <property type="match status" value="1"/>
</dbReference>
<dbReference type="Proteomes" id="UP000016932">
    <property type="component" value="Unassembled WGS sequence"/>
</dbReference>
<evidence type="ECO:0000256" key="2">
    <source>
        <dbReference type="ARBA" id="ARBA00008834"/>
    </source>
</evidence>
<protein>
    <recommendedName>
        <fullName evidence="12">galacturonan 1,4-alpha-galacturonidase</fullName>
        <ecNumber evidence="12">3.2.1.67</ecNumber>
    </recommendedName>
    <alternativeName>
        <fullName evidence="13">Galacturan 1,4-alpha-galacturonidase C</fullName>
    </alternativeName>
    <alternativeName>
        <fullName evidence="14">Poly(1,4-alpha-D-galacturonide)galacturonohydrolase C</fullName>
    </alternativeName>
</protein>
<evidence type="ECO:0000256" key="13">
    <source>
        <dbReference type="ARBA" id="ARBA00041474"/>
    </source>
</evidence>
<dbReference type="Gene3D" id="2.160.20.10">
    <property type="entry name" value="Single-stranded right-handed beta-helix, Pectin lyase-like"/>
    <property type="match status" value="1"/>
</dbReference>
<dbReference type="KEGG" id="pfj:MYCFIDRAFT_39452"/>
<dbReference type="InterPro" id="IPR011050">
    <property type="entry name" value="Pectin_lyase_fold/virulence"/>
</dbReference>
<dbReference type="GO" id="GO:0005975">
    <property type="term" value="P:carbohydrate metabolic process"/>
    <property type="evidence" value="ECO:0007669"/>
    <property type="project" value="InterPro"/>
</dbReference>
<dbReference type="HOGENOM" id="CLU_016031_1_2_1"/>
<dbReference type="GO" id="GO:0071555">
    <property type="term" value="P:cell wall organization"/>
    <property type="evidence" value="ECO:0007669"/>
    <property type="project" value="UniProtKB-KW"/>
</dbReference>
<dbReference type="InterPro" id="IPR000743">
    <property type="entry name" value="Glyco_hydro_28"/>
</dbReference>
<evidence type="ECO:0000256" key="8">
    <source>
        <dbReference type="ARBA" id="ARBA00023180"/>
    </source>
</evidence>
<dbReference type="EMBL" id="KB446556">
    <property type="protein sequence ID" value="EME86029.1"/>
    <property type="molecule type" value="Genomic_DNA"/>
</dbReference>
<evidence type="ECO:0000256" key="16">
    <source>
        <dbReference type="RuleBase" id="RU361169"/>
    </source>
</evidence>
<dbReference type="EC" id="3.2.1.67" evidence="12"/>
<keyword evidence="3" id="KW-0964">Secreted</keyword>
<dbReference type="GO" id="GO:0004650">
    <property type="term" value="F:polygalacturonase activity"/>
    <property type="evidence" value="ECO:0007669"/>
    <property type="project" value="InterPro"/>
</dbReference>
<feature type="chain" id="PRO_5004031102" description="galacturonan 1,4-alpha-galacturonidase" evidence="17">
    <location>
        <begin position="26"/>
        <end position="460"/>
    </location>
</feature>
<dbReference type="STRING" id="383855.M3A4I5"/>
<evidence type="ECO:0000256" key="15">
    <source>
        <dbReference type="ARBA" id="ARBA00048766"/>
    </source>
</evidence>
<evidence type="ECO:0000313" key="18">
    <source>
        <dbReference type="EMBL" id="EME86029.1"/>
    </source>
</evidence>
<keyword evidence="5" id="KW-0677">Repeat</keyword>
<evidence type="ECO:0000256" key="6">
    <source>
        <dbReference type="ARBA" id="ARBA00022801"/>
    </source>
</evidence>
<organism evidence="18 19">
    <name type="scientific">Pseudocercospora fijiensis (strain CIRAD86)</name>
    <name type="common">Black leaf streak disease fungus</name>
    <name type="synonym">Mycosphaerella fijiensis</name>
    <dbReference type="NCBI Taxonomy" id="383855"/>
    <lineage>
        <taxon>Eukaryota</taxon>
        <taxon>Fungi</taxon>
        <taxon>Dikarya</taxon>
        <taxon>Ascomycota</taxon>
        <taxon>Pezizomycotina</taxon>
        <taxon>Dothideomycetes</taxon>
        <taxon>Dothideomycetidae</taxon>
        <taxon>Mycosphaerellales</taxon>
        <taxon>Mycosphaerellaceae</taxon>
        <taxon>Pseudocercospora</taxon>
    </lineage>
</organism>
<dbReference type="AlphaFoldDB" id="M3A4I5"/>
<reference evidence="18 19" key="1">
    <citation type="journal article" date="2012" name="PLoS Pathog.">
        <title>Diverse lifestyles and strategies of plant pathogenesis encoded in the genomes of eighteen Dothideomycetes fungi.</title>
        <authorList>
            <person name="Ohm R.A."/>
            <person name="Feau N."/>
            <person name="Henrissat B."/>
            <person name="Schoch C.L."/>
            <person name="Horwitz B.A."/>
            <person name="Barry K.W."/>
            <person name="Condon B.J."/>
            <person name="Copeland A.C."/>
            <person name="Dhillon B."/>
            <person name="Glaser F."/>
            <person name="Hesse C.N."/>
            <person name="Kosti I."/>
            <person name="LaButti K."/>
            <person name="Lindquist E.A."/>
            <person name="Lucas S."/>
            <person name="Salamov A.A."/>
            <person name="Bradshaw R.E."/>
            <person name="Ciuffetti L."/>
            <person name="Hamelin R.C."/>
            <person name="Kema G.H.J."/>
            <person name="Lawrence C."/>
            <person name="Scott J.A."/>
            <person name="Spatafora J.W."/>
            <person name="Turgeon B.G."/>
            <person name="de Wit P.J.G.M."/>
            <person name="Zhong S."/>
            <person name="Goodwin S.B."/>
            <person name="Grigoriev I.V."/>
        </authorList>
    </citation>
    <scope>NUCLEOTIDE SEQUENCE [LARGE SCALE GENOMIC DNA]</scope>
    <source>
        <strain evidence="18 19">CIRAD86</strain>
    </source>
</reference>
<evidence type="ECO:0000256" key="7">
    <source>
        <dbReference type="ARBA" id="ARBA00023157"/>
    </source>
</evidence>
<dbReference type="eggNOG" id="ENOG502SI66">
    <property type="taxonomic scope" value="Eukaryota"/>
</dbReference>
<feature type="signal peptide" evidence="17">
    <location>
        <begin position="1"/>
        <end position="25"/>
    </location>
</feature>
<dbReference type="RefSeq" id="XP_007922395.1">
    <property type="nucleotide sequence ID" value="XM_007924204.1"/>
</dbReference>
<evidence type="ECO:0000256" key="9">
    <source>
        <dbReference type="ARBA" id="ARBA00023295"/>
    </source>
</evidence>
<evidence type="ECO:0000313" key="19">
    <source>
        <dbReference type="Proteomes" id="UP000016932"/>
    </source>
</evidence>
<dbReference type="PANTHER" id="PTHR31736:SF11">
    <property type="entry name" value="EXOPOLYGALACTURONASE C-RELATED"/>
    <property type="match status" value="1"/>
</dbReference>
<evidence type="ECO:0000256" key="1">
    <source>
        <dbReference type="ARBA" id="ARBA00004613"/>
    </source>
</evidence>
<comment type="catalytic activity">
    <reaction evidence="15">
        <text>[(1-&gt;4)-alpha-D-galacturonosyl](n) + H2O = alpha-D-galacturonate + [(1-&gt;4)-alpha-D-galacturonosyl](n-1)</text>
        <dbReference type="Rhea" id="RHEA:14117"/>
        <dbReference type="Rhea" id="RHEA-COMP:14570"/>
        <dbReference type="Rhea" id="RHEA-COMP:14572"/>
        <dbReference type="ChEBI" id="CHEBI:15377"/>
        <dbReference type="ChEBI" id="CHEBI:58658"/>
        <dbReference type="ChEBI" id="CHEBI:140523"/>
        <dbReference type="EC" id="3.2.1.67"/>
    </reaction>
</comment>
<comment type="subcellular location">
    <subcellularLocation>
        <location evidence="1">Secreted</location>
    </subcellularLocation>
</comment>
<evidence type="ECO:0000256" key="17">
    <source>
        <dbReference type="SAM" id="SignalP"/>
    </source>
</evidence>
<dbReference type="GO" id="GO:0047911">
    <property type="term" value="F:galacturan 1,4-alpha-galacturonidase activity"/>
    <property type="evidence" value="ECO:0007669"/>
    <property type="project" value="UniProtKB-EC"/>
</dbReference>
<evidence type="ECO:0000256" key="10">
    <source>
        <dbReference type="ARBA" id="ARBA00023316"/>
    </source>
</evidence>
<name>M3A4I5_PSEFD</name>
<gene>
    <name evidence="18" type="ORF">MYCFIDRAFT_39452</name>
</gene>
<dbReference type="SUPFAM" id="SSF51126">
    <property type="entry name" value="Pectin lyase-like"/>
    <property type="match status" value="1"/>
</dbReference>
<evidence type="ECO:0000256" key="3">
    <source>
        <dbReference type="ARBA" id="ARBA00022525"/>
    </source>
</evidence>
<evidence type="ECO:0000256" key="11">
    <source>
        <dbReference type="ARBA" id="ARBA00037312"/>
    </source>
</evidence>
<keyword evidence="10" id="KW-0961">Cell wall biogenesis/degradation</keyword>
<sequence>MRGKIVDSGLIFGLLAVCSLASCQSIPGERKVCRVASQYAASNGTADDSPAIAKAFEACSCGGIVEFGDGVDFNVLTPISANNLSNVEIIMNGNLHLPRDIEFVQKVYNHTANKDGKLFWFTFAGENISYTGTKNVTTGWIYSYGQAWWNANRVNGTGIVGRPNLMLLNITNGIVKHLKSSKPIAWNFRLSGSNITVTDTIIDASSDTDIGHFGVGFPFNTDGFGVAGTDITITDSVIYNGDDAFGISSGAHNVNIRRATIGYASHGLSIGSLGQNQAGFANVSNILFDDITCINTLYGARFKSWVGGQGLVKNITWQNIRVYNVTFPIFVTQTYTNQASPQVQSKDGTISEQRPNNSSVEMQDFKWINWTGVQNTYAPGDGSCVSDPCWYNAGLPGLKHTEAIIIECNTNQSCQNFEMKNIQIFPQSALPPTVICMNATAHSNPALGFRCENGTYMPIA</sequence>
<comment type="function">
    <text evidence="11">Specific in hydrolyzing the terminal glycosidic bond of polygalacturonic acid and oligogalacturonates.</text>
</comment>
<evidence type="ECO:0000256" key="5">
    <source>
        <dbReference type="ARBA" id="ARBA00022737"/>
    </source>
</evidence>
<comment type="similarity">
    <text evidence="2 16">Belongs to the glycosyl hydrolase 28 family.</text>
</comment>
<evidence type="ECO:0000256" key="12">
    <source>
        <dbReference type="ARBA" id="ARBA00038933"/>
    </source>
</evidence>
<keyword evidence="7" id="KW-1015">Disulfide bond</keyword>
<dbReference type="OrthoDB" id="187139at2759"/>
<dbReference type="GeneID" id="19339294"/>
<accession>M3A4I5</accession>
<dbReference type="PROSITE" id="PS51257">
    <property type="entry name" value="PROKAR_LIPOPROTEIN"/>
    <property type="match status" value="1"/>
</dbReference>
<keyword evidence="8" id="KW-0325">Glycoprotein</keyword>
<keyword evidence="4 17" id="KW-0732">Signal</keyword>
<keyword evidence="9 16" id="KW-0326">Glycosidase</keyword>
<keyword evidence="19" id="KW-1185">Reference proteome</keyword>
<dbReference type="GO" id="GO:0005576">
    <property type="term" value="C:extracellular region"/>
    <property type="evidence" value="ECO:0007669"/>
    <property type="project" value="UniProtKB-SubCell"/>
</dbReference>
<dbReference type="PANTHER" id="PTHR31736">
    <property type="match status" value="1"/>
</dbReference>
<evidence type="ECO:0000256" key="14">
    <source>
        <dbReference type="ARBA" id="ARBA00042262"/>
    </source>
</evidence>
<proteinExistence type="inferred from homology"/>
<dbReference type="VEuPathDB" id="FungiDB:MYCFIDRAFT_39452"/>